<dbReference type="PATRIC" id="fig|1447263.3.peg.1043"/>
<sequence>MHKYVINDIWMALKIAFKNFFILMIVLGLGFTIGINILDTSEYVKYKEWFKIGVIAVGVLIFIQSIVIYFANRRYIIDLNTGLVTFPRSDIENSIMAIILLFSYWNLMRTLTINANEIENIYLDTKRWTTSHQKTSGYSTSGEPRYKNETTKHVRYTLNIVGTFGSANLEFLDRQKRDEIRNAIEQCVKIHNNKSIDKKVAEFN</sequence>
<dbReference type="EMBL" id="JAIW01000033">
    <property type="protein sequence ID" value="KLE09945.1"/>
    <property type="molecule type" value="Genomic_DNA"/>
</dbReference>
<dbReference type="Proteomes" id="UP000035154">
    <property type="component" value="Unassembled WGS sequence"/>
</dbReference>
<gene>
    <name evidence="2" type="ORF">AF80_05325</name>
</gene>
<dbReference type="RefSeq" id="WP_046998218.1">
    <property type="nucleotide sequence ID" value="NZ_JAIW01000033.1"/>
</dbReference>
<organism evidence="2 3">
    <name type="scientific">Aliarcobacter butzleri L355</name>
    <dbReference type="NCBI Taxonomy" id="1447263"/>
    <lineage>
        <taxon>Bacteria</taxon>
        <taxon>Pseudomonadati</taxon>
        <taxon>Campylobacterota</taxon>
        <taxon>Epsilonproteobacteria</taxon>
        <taxon>Campylobacterales</taxon>
        <taxon>Arcobacteraceae</taxon>
        <taxon>Aliarcobacter</taxon>
    </lineage>
</organism>
<name>A0A0G9KW60_9BACT</name>
<reference evidence="2 3" key="1">
    <citation type="submission" date="2014-01" db="EMBL/GenBank/DDBJ databases">
        <title>Development of a Comparative Genomic Fingerprinting Assay for High Resolution Genotyping of Arcobacter butzleri.</title>
        <authorList>
            <person name="Webb A.L."/>
            <person name="Inglis G.D."/>
            <person name="Kruczkiewicz P."/>
            <person name="Selinger L.B."/>
            <person name="Taboada E.N."/>
        </authorList>
    </citation>
    <scope>NUCLEOTIDE SEQUENCE [LARGE SCALE GENOMIC DNA]</scope>
    <source>
        <strain evidence="2 3">L355</strain>
    </source>
</reference>
<feature type="transmembrane region" description="Helical" evidence="1">
    <location>
        <begin position="50"/>
        <end position="71"/>
    </location>
</feature>
<feature type="transmembrane region" description="Helical" evidence="1">
    <location>
        <begin position="91"/>
        <end position="107"/>
    </location>
</feature>
<feature type="transmembrane region" description="Helical" evidence="1">
    <location>
        <begin position="20"/>
        <end position="38"/>
    </location>
</feature>
<evidence type="ECO:0000313" key="2">
    <source>
        <dbReference type="EMBL" id="KLE09945.1"/>
    </source>
</evidence>
<proteinExistence type="predicted"/>
<evidence type="ECO:0000313" key="3">
    <source>
        <dbReference type="Proteomes" id="UP000035154"/>
    </source>
</evidence>
<comment type="caution">
    <text evidence="2">The sequence shown here is derived from an EMBL/GenBank/DDBJ whole genome shotgun (WGS) entry which is preliminary data.</text>
</comment>
<evidence type="ECO:0000256" key="1">
    <source>
        <dbReference type="SAM" id="Phobius"/>
    </source>
</evidence>
<keyword evidence="1" id="KW-0472">Membrane</keyword>
<keyword evidence="1" id="KW-1133">Transmembrane helix</keyword>
<accession>A0A0G9KW60</accession>
<keyword evidence="1" id="KW-0812">Transmembrane</keyword>
<dbReference type="AlphaFoldDB" id="A0A0G9KW60"/>
<protein>
    <submittedName>
        <fullName evidence="2">Uncharacterized protein</fullName>
    </submittedName>
</protein>